<dbReference type="InterPro" id="IPR036236">
    <property type="entry name" value="Znf_C2H2_sf"/>
</dbReference>
<feature type="domain" description="C2H2-type" evidence="7">
    <location>
        <begin position="214"/>
        <end position="242"/>
    </location>
</feature>
<dbReference type="Gene3D" id="3.40.1800.20">
    <property type="match status" value="1"/>
</dbReference>
<keyword evidence="10" id="KW-1185">Reference proteome</keyword>
<feature type="domain" description="C2H2-type" evidence="7">
    <location>
        <begin position="410"/>
        <end position="438"/>
    </location>
</feature>
<feature type="domain" description="C2H2-type" evidence="7">
    <location>
        <begin position="326"/>
        <end position="353"/>
    </location>
</feature>
<evidence type="ECO:0000256" key="1">
    <source>
        <dbReference type="ARBA" id="ARBA00022723"/>
    </source>
</evidence>
<keyword evidence="4 6" id="KW-0862">Zinc</keyword>
<reference evidence="9" key="1">
    <citation type="submission" date="2021-12" db="EMBL/GenBank/DDBJ databases">
        <authorList>
            <person name="King R."/>
        </authorList>
    </citation>
    <scope>NUCLEOTIDE SEQUENCE</scope>
</reference>
<dbReference type="InterPro" id="IPR012934">
    <property type="entry name" value="Znf_AD"/>
</dbReference>
<evidence type="ECO:0000256" key="3">
    <source>
        <dbReference type="ARBA" id="ARBA00022771"/>
    </source>
</evidence>
<dbReference type="PROSITE" id="PS51915">
    <property type="entry name" value="ZAD"/>
    <property type="match status" value="1"/>
</dbReference>
<evidence type="ECO:0000313" key="9">
    <source>
        <dbReference type="EMBL" id="CAH2980451.1"/>
    </source>
</evidence>
<keyword evidence="1 6" id="KW-0479">Metal-binding</keyword>
<dbReference type="Proteomes" id="UP001153292">
    <property type="component" value="Chromosome 10"/>
</dbReference>
<feature type="binding site" evidence="6">
    <location>
        <position position="10"/>
    </location>
    <ligand>
        <name>Zn(2+)</name>
        <dbReference type="ChEBI" id="CHEBI:29105"/>
    </ligand>
</feature>
<name>A0ABN8L582_CHISP</name>
<dbReference type="Gene3D" id="3.30.160.60">
    <property type="entry name" value="Classic Zinc Finger"/>
    <property type="match status" value="7"/>
</dbReference>
<evidence type="ECO:0000256" key="5">
    <source>
        <dbReference type="PROSITE-ProRule" id="PRU00042"/>
    </source>
</evidence>
<dbReference type="Pfam" id="PF07776">
    <property type="entry name" value="zf-AD"/>
    <property type="match status" value="1"/>
</dbReference>
<dbReference type="SMART" id="SM00355">
    <property type="entry name" value="ZnF_C2H2"/>
    <property type="match status" value="9"/>
</dbReference>
<dbReference type="SMART" id="SM00868">
    <property type="entry name" value="zf-AD"/>
    <property type="match status" value="1"/>
</dbReference>
<dbReference type="SUPFAM" id="SSF57716">
    <property type="entry name" value="Glucocorticoid receptor-like (DNA-binding domain)"/>
    <property type="match status" value="1"/>
</dbReference>
<protein>
    <recommendedName>
        <fullName evidence="11">Protein krueppel</fullName>
    </recommendedName>
</protein>
<accession>A0ABN8L582</accession>
<feature type="binding site" evidence="6">
    <location>
        <position position="54"/>
    </location>
    <ligand>
        <name>Zn(2+)</name>
        <dbReference type="ChEBI" id="CHEBI:29105"/>
    </ligand>
</feature>
<feature type="domain" description="C2H2-type" evidence="7">
    <location>
        <begin position="354"/>
        <end position="381"/>
    </location>
</feature>
<dbReference type="PANTHER" id="PTHR23226">
    <property type="entry name" value="ZINC FINGER AND SCAN DOMAIN-CONTAINING"/>
    <property type="match status" value="1"/>
</dbReference>
<gene>
    <name evidence="9" type="ORF">CHILSU_LOCUS1125</name>
</gene>
<feature type="binding site" evidence="6">
    <location>
        <position position="7"/>
    </location>
    <ligand>
        <name>Zn(2+)</name>
        <dbReference type="ChEBI" id="CHEBI:29105"/>
    </ligand>
</feature>
<evidence type="ECO:0000256" key="2">
    <source>
        <dbReference type="ARBA" id="ARBA00022737"/>
    </source>
</evidence>
<feature type="domain" description="C2H2-type" evidence="7">
    <location>
        <begin position="269"/>
        <end position="296"/>
    </location>
</feature>
<dbReference type="InterPro" id="IPR013087">
    <property type="entry name" value="Znf_C2H2_type"/>
</dbReference>
<dbReference type="EMBL" id="OU963903">
    <property type="protein sequence ID" value="CAH2980451.1"/>
    <property type="molecule type" value="Genomic_DNA"/>
</dbReference>
<feature type="binding site" evidence="6">
    <location>
        <position position="57"/>
    </location>
    <ligand>
        <name>Zn(2+)</name>
        <dbReference type="ChEBI" id="CHEBI:29105"/>
    </ligand>
</feature>
<dbReference type="PROSITE" id="PS50157">
    <property type="entry name" value="ZINC_FINGER_C2H2_2"/>
    <property type="match status" value="7"/>
</dbReference>
<feature type="domain" description="ZAD" evidence="8">
    <location>
        <begin position="5"/>
        <end position="81"/>
    </location>
</feature>
<feature type="domain" description="C2H2-type" evidence="7">
    <location>
        <begin position="382"/>
        <end position="409"/>
    </location>
</feature>
<keyword evidence="3 5" id="KW-0863">Zinc-finger</keyword>
<evidence type="ECO:0000259" key="8">
    <source>
        <dbReference type="PROSITE" id="PS51915"/>
    </source>
</evidence>
<keyword evidence="2" id="KW-0677">Repeat</keyword>
<dbReference type="SUPFAM" id="SSF57667">
    <property type="entry name" value="beta-beta-alpha zinc fingers"/>
    <property type="match status" value="4"/>
</dbReference>
<dbReference type="Pfam" id="PF00096">
    <property type="entry name" value="zf-C2H2"/>
    <property type="match status" value="4"/>
</dbReference>
<sequence length="537" mass="63106">MNTPRYCRTCFAKKAEKNITDLLLKGCNSTWSEIILFCLDIQVEENDEYSTMLCLKCYKKIILFYKFKLQVQKNDSLLKNKKTESKVKHEIFLSDVIKEEDDVENADFNYCDSLIEDTSFRAEIKQELKENNLVDCQSDDELLSVIQKIKYEFVTDENLDEAKENEPIKNEKKEKKLSYGKQTTHQVCEQCGKTVRNLKEHIMLHRPAHTRTRVPCKLCDKTFASHSARYRHTKVKHLGIKIPCHLCDKVVVNIKQHMMVVHESSQLQHECVSCGRRFISQSALEAHASVHTSDRPYACEHCDKRFRTKIMALQHKRQVHDKEKSHMCQYCSKSFFKKYHLQIHLRSHTKEKPYECPDCGKFFSSVTVLKNHRMLHKDTKSYNCSLCDMTFARPGYLRTHMISHTKIKKYPCKYCGVKFGRSDHRKRHEYTAHERQLISSASRTHLMQQGIQASIVCTDNNRSNCREMTKFFSLFARNLFVPRATSFHLRLEDAPYLMLMGIEASIVCMENSKSNWREITKSCIKHWPAKLSIIFFF</sequence>
<dbReference type="PROSITE" id="PS00028">
    <property type="entry name" value="ZINC_FINGER_C2H2_1"/>
    <property type="match status" value="7"/>
</dbReference>
<evidence type="ECO:0000313" key="10">
    <source>
        <dbReference type="Proteomes" id="UP001153292"/>
    </source>
</evidence>
<feature type="domain" description="C2H2-type" evidence="7">
    <location>
        <begin position="297"/>
        <end position="325"/>
    </location>
</feature>
<evidence type="ECO:0000256" key="6">
    <source>
        <dbReference type="PROSITE-ProRule" id="PRU01263"/>
    </source>
</evidence>
<evidence type="ECO:0008006" key="11">
    <source>
        <dbReference type="Google" id="ProtNLM"/>
    </source>
</evidence>
<organism evidence="9 10">
    <name type="scientific">Chilo suppressalis</name>
    <name type="common">Asiatic rice borer moth</name>
    <dbReference type="NCBI Taxonomy" id="168631"/>
    <lineage>
        <taxon>Eukaryota</taxon>
        <taxon>Metazoa</taxon>
        <taxon>Ecdysozoa</taxon>
        <taxon>Arthropoda</taxon>
        <taxon>Hexapoda</taxon>
        <taxon>Insecta</taxon>
        <taxon>Pterygota</taxon>
        <taxon>Neoptera</taxon>
        <taxon>Endopterygota</taxon>
        <taxon>Lepidoptera</taxon>
        <taxon>Glossata</taxon>
        <taxon>Ditrysia</taxon>
        <taxon>Pyraloidea</taxon>
        <taxon>Crambidae</taxon>
        <taxon>Crambinae</taxon>
        <taxon>Chilo</taxon>
    </lineage>
</organism>
<evidence type="ECO:0000259" key="7">
    <source>
        <dbReference type="PROSITE" id="PS50157"/>
    </source>
</evidence>
<proteinExistence type="predicted"/>
<evidence type="ECO:0000256" key="4">
    <source>
        <dbReference type="ARBA" id="ARBA00022833"/>
    </source>
</evidence>